<dbReference type="RefSeq" id="WP_068664259.1">
    <property type="nucleotide sequence ID" value="NZ_CP015520.1"/>
</dbReference>
<dbReference type="EMBL" id="CP015520">
    <property type="protein sequence ID" value="ANF21996.1"/>
    <property type="molecule type" value="Genomic_DNA"/>
</dbReference>
<keyword evidence="3" id="KW-1185">Reference proteome</keyword>
<dbReference type="KEGG" id="tpie:A7C91_01395"/>
<evidence type="ECO:0000313" key="3">
    <source>
        <dbReference type="Proteomes" id="UP000076969"/>
    </source>
</evidence>
<name>A0A172WF41_9EURY</name>
<evidence type="ECO:0000256" key="1">
    <source>
        <dbReference type="SAM" id="Coils"/>
    </source>
</evidence>
<dbReference type="GeneID" id="28494807"/>
<accession>A0A172WF41</accession>
<evidence type="ECO:0008006" key="4">
    <source>
        <dbReference type="Google" id="ProtNLM"/>
    </source>
</evidence>
<dbReference type="AlphaFoldDB" id="A0A172WF41"/>
<reference evidence="3" key="1">
    <citation type="journal article" date="2016" name="Syst. Appl. Microbiol.">
        <title>Thermococcus piezophilus sp. nov., a novel hyperthermophilic and piezophilic archaeon with a broad pressure range for growth, isolated from a deepest hydrothermal vent at the Mid-Cayman Rise.</title>
        <authorList>
            <person name="Dalmasso C."/>
            <person name="Oger P."/>
            <person name="Selva G."/>
            <person name="Courtine D."/>
            <person name="L'Haridon S."/>
            <person name="Garlaschelli A."/>
            <person name="Roussel E."/>
            <person name="Miyazaki J."/>
            <person name="Reveillaud J."/>
            <person name="Jebbar M."/>
            <person name="Takai K."/>
            <person name="Maignien L."/>
            <person name="Alain K."/>
        </authorList>
    </citation>
    <scope>NUCLEOTIDE SEQUENCE [LARGE SCALE GENOMIC DNA]</scope>
    <source>
        <strain evidence="3">CDGS</strain>
    </source>
</reference>
<feature type="coiled-coil region" evidence="1">
    <location>
        <begin position="32"/>
        <end position="167"/>
    </location>
</feature>
<gene>
    <name evidence="2" type="ORF">A7C91_01395</name>
</gene>
<dbReference type="Proteomes" id="UP000076969">
    <property type="component" value="Chromosome"/>
</dbReference>
<sequence length="361" mass="42126">MEMIIELAVTVGVAIVLAYYVRDVTDKVLARHFELKEELGELESKLSKVRDELESKIRDVRSSVSSGEAGVKEEVSQMLRAVEEKLRRLEDSLKELQKFETKVDYELGNLRFELKKTSQHIESLEEELKKTESTLREELKRELLSELQEEIEHLEETIERRKRTEVEEFLDVIKAAITLQPEKLSAGMAEAKRALLSLRDIAKIYVLTGQGQKEFRELKENLLQLLKNLRKLAIVSLPDEKVYAIFNDIIVRVKRLDLPMKVNKDGKEKELNPEKSFIQIHKMVYELAGELDKIAEELQEPIPVTPVEKEFYEKLRHQFEELRKLEEQVQRLMLKLTDKGENMEKTGDKSVEEILKELDLI</sequence>
<evidence type="ECO:0000313" key="2">
    <source>
        <dbReference type="EMBL" id="ANF21996.1"/>
    </source>
</evidence>
<organism evidence="2 3">
    <name type="scientific">Thermococcus piezophilus</name>
    <dbReference type="NCBI Taxonomy" id="1712654"/>
    <lineage>
        <taxon>Archaea</taxon>
        <taxon>Methanobacteriati</taxon>
        <taxon>Methanobacteriota</taxon>
        <taxon>Thermococci</taxon>
        <taxon>Thermococcales</taxon>
        <taxon>Thermococcaceae</taxon>
        <taxon>Thermococcus</taxon>
    </lineage>
</organism>
<protein>
    <recommendedName>
        <fullName evidence="4">DNA double-strand break repair Rad50 ATPase</fullName>
    </recommendedName>
</protein>
<keyword evidence="1" id="KW-0175">Coiled coil</keyword>
<dbReference type="STRING" id="1712654.A7C91_01395"/>
<feature type="coiled-coil region" evidence="1">
    <location>
        <begin position="308"/>
        <end position="342"/>
    </location>
</feature>
<proteinExistence type="predicted"/>